<dbReference type="AlphaFoldDB" id="A0A5C4LN84"/>
<dbReference type="PANTHER" id="PTHR30483">
    <property type="entry name" value="LEUCINE-SPECIFIC-BINDING PROTEIN"/>
    <property type="match status" value="1"/>
</dbReference>
<dbReference type="RefSeq" id="WP_139034589.1">
    <property type="nucleotide sequence ID" value="NZ_VDDA01000002.1"/>
</dbReference>
<feature type="region of interest" description="Disordered" evidence="4">
    <location>
        <begin position="445"/>
        <end position="470"/>
    </location>
</feature>
<comment type="similarity">
    <text evidence="1">Belongs to the leucine-binding protein family.</text>
</comment>
<feature type="domain" description="Leucine-binding protein" evidence="6">
    <location>
        <begin position="32"/>
        <end position="412"/>
    </location>
</feature>
<keyword evidence="3" id="KW-0813">Transport</keyword>
<dbReference type="InterPro" id="IPR028081">
    <property type="entry name" value="Leu-bd"/>
</dbReference>
<dbReference type="Proteomes" id="UP000305267">
    <property type="component" value="Unassembled WGS sequence"/>
</dbReference>
<dbReference type="EMBL" id="VDDA01000002">
    <property type="protein sequence ID" value="TNC15050.1"/>
    <property type="molecule type" value="Genomic_DNA"/>
</dbReference>
<evidence type="ECO:0000256" key="4">
    <source>
        <dbReference type="SAM" id="MobiDB-lite"/>
    </source>
</evidence>
<feature type="chain" id="PRO_5022838778" evidence="5">
    <location>
        <begin position="25"/>
        <end position="470"/>
    </location>
</feature>
<evidence type="ECO:0000313" key="8">
    <source>
        <dbReference type="Proteomes" id="UP000305267"/>
    </source>
</evidence>
<evidence type="ECO:0000256" key="5">
    <source>
        <dbReference type="SAM" id="SignalP"/>
    </source>
</evidence>
<evidence type="ECO:0000313" key="7">
    <source>
        <dbReference type="EMBL" id="TNC15050.1"/>
    </source>
</evidence>
<dbReference type="SUPFAM" id="SSF53822">
    <property type="entry name" value="Periplasmic binding protein-like I"/>
    <property type="match status" value="1"/>
</dbReference>
<keyword evidence="8" id="KW-1185">Reference proteome</keyword>
<comment type="caution">
    <text evidence="7">The sequence shown here is derived from an EMBL/GenBank/DDBJ whole genome shotgun (WGS) entry which is preliminary data.</text>
</comment>
<dbReference type="Gene3D" id="3.40.50.2300">
    <property type="match status" value="2"/>
</dbReference>
<dbReference type="InterPro" id="IPR028082">
    <property type="entry name" value="Peripla_BP_I"/>
</dbReference>
<evidence type="ECO:0000256" key="2">
    <source>
        <dbReference type="ARBA" id="ARBA00022729"/>
    </source>
</evidence>
<keyword evidence="3" id="KW-0029">Amino-acid transport</keyword>
<name>A0A5C4LN84_9HYPH</name>
<dbReference type="OrthoDB" id="8184122at2"/>
<reference evidence="7 8" key="1">
    <citation type="submission" date="2019-06" db="EMBL/GenBank/DDBJ databases">
        <title>Genome of Methylobacterium sp. 17Sr1-39.</title>
        <authorList>
            <person name="Seo T."/>
        </authorList>
    </citation>
    <scope>NUCLEOTIDE SEQUENCE [LARGE SCALE GENOMIC DNA]</scope>
    <source>
        <strain evidence="7 8">17Sr1-39</strain>
    </source>
</reference>
<proteinExistence type="inferred from homology"/>
<accession>A0A5C4LN84</accession>
<evidence type="ECO:0000256" key="3">
    <source>
        <dbReference type="ARBA" id="ARBA00022970"/>
    </source>
</evidence>
<feature type="signal peptide" evidence="5">
    <location>
        <begin position="1"/>
        <end position="24"/>
    </location>
</feature>
<protein>
    <submittedName>
        <fullName evidence="7">Branched-chain amino acid ABC transporter substrate-binding protein</fullName>
    </submittedName>
</protein>
<dbReference type="PANTHER" id="PTHR30483:SF38">
    <property type="entry name" value="BLR7848 PROTEIN"/>
    <property type="match status" value="1"/>
</dbReference>
<organism evidence="7 8">
    <name type="scientific">Methylobacterium terricola</name>
    <dbReference type="NCBI Taxonomy" id="2583531"/>
    <lineage>
        <taxon>Bacteria</taxon>
        <taxon>Pseudomonadati</taxon>
        <taxon>Pseudomonadota</taxon>
        <taxon>Alphaproteobacteria</taxon>
        <taxon>Hyphomicrobiales</taxon>
        <taxon>Methylobacteriaceae</taxon>
        <taxon>Methylobacterium</taxon>
    </lineage>
</organism>
<dbReference type="InterPro" id="IPR051010">
    <property type="entry name" value="BCAA_transport"/>
</dbReference>
<gene>
    <name evidence="7" type="ORF">FF100_05650</name>
</gene>
<evidence type="ECO:0000256" key="1">
    <source>
        <dbReference type="ARBA" id="ARBA00010062"/>
    </source>
</evidence>
<sequence length="470" mass="48687">MPPRPAVAALLALLALAPACQAGAADGLPLTVLTERSGPASATGTPLANGLSDYLTMLDRRDGGVGGIPLAVEECETGGEAARALACYEAALARGSIAVVPGTADATLALLPRLAAGRTPLVSSGYGPAAMARGDALPWAFAPPVTVWGAAAAALAHLAQDGSEGSPLGRSLAYLHRDSPAGREPVAVLRALAAEAGLEFRAYALPDPGPEGGEARSPDPSPDPLPDRPPDPWRTARAADPDYVILDASAGLPGTPLRDAAAAGFPLNRIVTVGWTGEDDLLRPAAGARDLTAKGLRIVTWHALGDSFPAFDQIDLLVVDAGLSRTPKDEGAGPLYNRGVYAGVILAEGVRNAQRLAGRARIDGAEMRRGLEAINLDPVRWKELGLVGFARRLRLSCADHSGHRPVTVQEWTGARWVQVGDEIPVPRERLAPHLDAAVAAYAERAATGTGSARETPTRETPTREACPARP</sequence>
<feature type="region of interest" description="Disordered" evidence="4">
    <location>
        <begin position="203"/>
        <end position="238"/>
    </location>
</feature>
<keyword evidence="2 5" id="KW-0732">Signal</keyword>
<dbReference type="GO" id="GO:0006865">
    <property type="term" value="P:amino acid transport"/>
    <property type="evidence" value="ECO:0007669"/>
    <property type="project" value="UniProtKB-KW"/>
</dbReference>
<dbReference type="Pfam" id="PF13458">
    <property type="entry name" value="Peripla_BP_6"/>
    <property type="match status" value="1"/>
</dbReference>
<evidence type="ECO:0000259" key="6">
    <source>
        <dbReference type="Pfam" id="PF13458"/>
    </source>
</evidence>